<sequence length="72" mass="7881">MPKSESHESENGGQQQVSTRPILKANGHRRGQGQLPEILSPDALSALAYPSKKSLEGRPPTPESYWLTTPLE</sequence>
<evidence type="ECO:0000313" key="3">
    <source>
        <dbReference type="Proteomes" id="UP000630135"/>
    </source>
</evidence>
<dbReference type="EMBL" id="BMLZ01000038">
    <property type="protein sequence ID" value="GGP30793.1"/>
    <property type="molecule type" value="Genomic_DNA"/>
</dbReference>
<dbReference type="Proteomes" id="UP000630135">
    <property type="component" value="Unassembled WGS sequence"/>
</dbReference>
<comment type="caution">
    <text evidence="2">The sequence shown here is derived from an EMBL/GenBank/DDBJ whole genome shotgun (WGS) entry which is preliminary data.</text>
</comment>
<evidence type="ECO:0000256" key="1">
    <source>
        <dbReference type="SAM" id="MobiDB-lite"/>
    </source>
</evidence>
<feature type="region of interest" description="Disordered" evidence="1">
    <location>
        <begin position="1"/>
        <end position="37"/>
    </location>
</feature>
<keyword evidence="3" id="KW-1185">Reference proteome</keyword>
<protein>
    <submittedName>
        <fullName evidence="2">Uncharacterized protein</fullName>
    </submittedName>
</protein>
<feature type="region of interest" description="Disordered" evidence="1">
    <location>
        <begin position="50"/>
        <end position="72"/>
    </location>
</feature>
<name>A0ABQ2PYJ8_9DEIO</name>
<organism evidence="2 3">
    <name type="scientific">Deinococcus wulumuqiensis</name>
    <dbReference type="NCBI Taxonomy" id="980427"/>
    <lineage>
        <taxon>Bacteria</taxon>
        <taxon>Thermotogati</taxon>
        <taxon>Deinococcota</taxon>
        <taxon>Deinococci</taxon>
        <taxon>Deinococcales</taxon>
        <taxon>Deinococcaceae</taxon>
        <taxon>Deinococcus</taxon>
    </lineage>
</organism>
<evidence type="ECO:0000313" key="2">
    <source>
        <dbReference type="EMBL" id="GGP30793.1"/>
    </source>
</evidence>
<feature type="compositionally biased region" description="Basic and acidic residues" evidence="1">
    <location>
        <begin position="1"/>
        <end position="10"/>
    </location>
</feature>
<proteinExistence type="predicted"/>
<gene>
    <name evidence="2" type="ORF">GCM10008021_24440</name>
</gene>
<accession>A0ABQ2PYJ8</accession>
<reference evidence="3" key="1">
    <citation type="journal article" date="2019" name="Int. J. Syst. Evol. Microbiol.">
        <title>The Global Catalogue of Microorganisms (GCM) 10K type strain sequencing project: providing services to taxonomists for standard genome sequencing and annotation.</title>
        <authorList>
            <consortium name="The Broad Institute Genomics Platform"/>
            <consortium name="The Broad Institute Genome Sequencing Center for Infectious Disease"/>
            <person name="Wu L."/>
            <person name="Ma J."/>
        </authorList>
    </citation>
    <scope>NUCLEOTIDE SEQUENCE [LARGE SCALE GENOMIC DNA]</scope>
    <source>
        <strain evidence="3">CGMCC 1.8884</strain>
    </source>
</reference>